<dbReference type="InterPro" id="IPR002699">
    <property type="entry name" value="V_ATPase_D"/>
</dbReference>
<evidence type="ECO:0000256" key="2">
    <source>
        <dbReference type="ARBA" id="ARBA00022448"/>
    </source>
</evidence>
<accession>A0A813TFF6</accession>
<name>A0A813TFF6_9BILA</name>
<keyword evidence="2" id="KW-0813">Transport</keyword>
<evidence type="ECO:0008006" key="6">
    <source>
        <dbReference type="Google" id="ProtNLM"/>
    </source>
</evidence>
<evidence type="ECO:0000313" key="4">
    <source>
        <dbReference type="EMBL" id="CAF0810898.1"/>
    </source>
</evidence>
<reference evidence="4" key="1">
    <citation type="submission" date="2021-02" db="EMBL/GenBank/DDBJ databases">
        <authorList>
            <person name="Nowell W R."/>
        </authorList>
    </citation>
    <scope>NUCLEOTIDE SEQUENCE</scope>
    <source>
        <strain evidence="4">Ploen Becks lab</strain>
    </source>
</reference>
<dbReference type="GO" id="GO:0046961">
    <property type="term" value="F:proton-transporting ATPase activity, rotational mechanism"/>
    <property type="evidence" value="ECO:0007669"/>
    <property type="project" value="InterPro"/>
</dbReference>
<dbReference type="Gene3D" id="1.10.287.3240">
    <property type="match status" value="1"/>
</dbReference>
<gene>
    <name evidence="4" type="ORF">OXX778_LOCUS6966</name>
</gene>
<dbReference type="NCBIfam" id="TIGR00309">
    <property type="entry name" value="V_ATPase_subD"/>
    <property type="match status" value="1"/>
</dbReference>
<evidence type="ECO:0000313" key="5">
    <source>
        <dbReference type="Proteomes" id="UP000663879"/>
    </source>
</evidence>
<dbReference type="PANTHER" id="PTHR11671">
    <property type="entry name" value="V-TYPE ATP SYNTHASE SUBUNIT D"/>
    <property type="match status" value="1"/>
</dbReference>
<comment type="similarity">
    <text evidence="1">Belongs to the V-ATPase D subunit family.</text>
</comment>
<comment type="caution">
    <text evidence="4">The sequence shown here is derived from an EMBL/GenBank/DDBJ whole genome shotgun (WGS) entry which is preliminary data.</text>
</comment>
<evidence type="ECO:0000256" key="1">
    <source>
        <dbReference type="ARBA" id="ARBA00005850"/>
    </source>
</evidence>
<organism evidence="4 5">
    <name type="scientific">Brachionus calyciflorus</name>
    <dbReference type="NCBI Taxonomy" id="104777"/>
    <lineage>
        <taxon>Eukaryota</taxon>
        <taxon>Metazoa</taxon>
        <taxon>Spiralia</taxon>
        <taxon>Gnathifera</taxon>
        <taxon>Rotifera</taxon>
        <taxon>Eurotatoria</taxon>
        <taxon>Monogononta</taxon>
        <taxon>Pseudotrocha</taxon>
        <taxon>Ploima</taxon>
        <taxon>Brachionidae</taxon>
        <taxon>Brachionus</taxon>
    </lineage>
</organism>
<sequence length="248" mass="28371">MSGKERFPVFPSRMAQTTMKTRLKGAQTGRNLLKKKADALTIRFRQILKRIIDSKTLMGTVMRDAAFSLAEAKFTMGDFSQQILQNVNKASIKVKAKKDNVAGVQLPIFEALKDGNPSMDLTGLSRGGQQMKKLRDNYEKAVEVLIDLASLQTSFIALDEVIKITNRRVNAIEHVIIPKIENTVRYIISELDEMEREEFFRLKKVQEKNRKVKAEEEKKRQELKEQGLLVEIEAANLIEEEDTDILFK</sequence>
<protein>
    <recommendedName>
        <fullName evidence="6">V-type proton ATPase subunit D</fullName>
    </recommendedName>
</protein>
<dbReference type="Pfam" id="PF01813">
    <property type="entry name" value="ATP-synt_D"/>
    <property type="match status" value="1"/>
</dbReference>
<proteinExistence type="inferred from homology"/>
<evidence type="ECO:0000256" key="3">
    <source>
        <dbReference type="ARBA" id="ARBA00023065"/>
    </source>
</evidence>
<keyword evidence="5" id="KW-1185">Reference proteome</keyword>
<dbReference type="AlphaFoldDB" id="A0A813TFF6"/>
<dbReference type="OrthoDB" id="7676488at2759"/>
<dbReference type="EMBL" id="CAJNOC010000860">
    <property type="protein sequence ID" value="CAF0810898.1"/>
    <property type="molecule type" value="Genomic_DNA"/>
</dbReference>
<dbReference type="Proteomes" id="UP000663879">
    <property type="component" value="Unassembled WGS sequence"/>
</dbReference>
<keyword evidence="3" id="KW-0406">Ion transport</keyword>